<comment type="caution">
    <text evidence="3">The sequence shown here is derived from an EMBL/GenBank/DDBJ whole genome shotgun (WGS) entry which is preliminary data.</text>
</comment>
<dbReference type="AlphaFoldDB" id="A0AAN6JRB7"/>
<organism evidence="3 4">
    <name type="scientific">Tilletia horrida</name>
    <dbReference type="NCBI Taxonomy" id="155126"/>
    <lineage>
        <taxon>Eukaryota</taxon>
        <taxon>Fungi</taxon>
        <taxon>Dikarya</taxon>
        <taxon>Basidiomycota</taxon>
        <taxon>Ustilaginomycotina</taxon>
        <taxon>Exobasidiomycetes</taxon>
        <taxon>Tilletiales</taxon>
        <taxon>Tilletiaceae</taxon>
        <taxon>Tilletia</taxon>
    </lineage>
</organism>
<accession>A0AAN6JRB7</accession>
<reference evidence="3" key="1">
    <citation type="journal article" date="2023" name="PhytoFront">
        <title>Draft Genome Resources of Seven Strains of Tilletia horrida, Causal Agent of Kernel Smut of Rice.</title>
        <authorList>
            <person name="Khanal S."/>
            <person name="Antony Babu S."/>
            <person name="Zhou X.G."/>
        </authorList>
    </citation>
    <scope>NUCLEOTIDE SEQUENCE</scope>
    <source>
        <strain evidence="3">TX6</strain>
    </source>
</reference>
<keyword evidence="4" id="KW-1185">Reference proteome</keyword>
<dbReference type="EMBL" id="JAPDMZ010000248">
    <property type="protein sequence ID" value="KAK0545078.1"/>
    <property type="molecule type" value="Genomic_DNA"/>
</dbReference>
<proteinExistence type="predicted"/>
<sequence length="436" mass="45548">MAALLHRLALASLLCLAWLSLLALVTATSASTPSPTASAKAGVYSPCSRNSQCASDNCTFLNPYTCADAKGALVGCPYDENAYYCAPYPLGKPCQNNGECSVGTCQHGICSSTKVGDTCYAQRQCTKSLVCDTTKNKCFQPGKATIEPTSPCKTNSSCVSNRCVNTILAKDANGLNILYNYPVESVCDYLNNNQAGCRSYLDCATGLCNSKGVCAAGKTGAKCLVNYQCASGVCSLSGLCVAPAMHSLSANLPCSNNTQCATDSCARSFGFTYRPSFNRSSTVQVYGETLCTPANTGGGCLVKSDCYDGDCIKGVCTLEPIGGHCQTNEDCLSNQCDGPSNSCVLSTGFAICSKDSDCYSGSCQTMYSTQRCEELPAGATCRYDTDCYIGDGATCTNRKCVGGPVSTTKTTSTTARTSKTSTRSSTTKKSTTTSAR</sequence>
<feature type="signal peptide" evidence="2">
    <location>
        <begin position="1"/>
        <end position="30"/>
    </location>
</feature>
<evidence type="ECO:0008006" key="5">
    <source>
        <dbReference type="Google" id="ProtNLM"/>
    </source>
</evidence>
<evidence type="ECO:0000256" key="1">
    <source>
        <dbReference type="SAM" id="MobiDB-lite"/>
    </source>
</evidence>
<feature type="chain" id="PRO_5042960280" description="Dickkopf N-terminal cysteine-rich domain-containing protein" evidence="2">
    <location>
        <begin position="31"/>
        <end position="436"/>
    </location>
</feature>
<protein>
    <recommendedName>
        <fullName evidence="5">Dickkopf N-terminal cysteine-rich domain-containing protein</fullName>
    </recommendedName>
</protein>
<feature type="compositionally biased region" description="Low complexity" evidence="1">
    <location>
        <begin position="406"/>
        <end position="436"/>
    </location>
</feature>
<keyword evidence="2" id="KW-0732">Signal</keyword>
<dbReference type="Proteomes" id="UP001176517">
    <property type="component" value="Unassembled WGS sequence"/>
</dbReference>
<name>A0AAN6JRB7_9BASI</name>
<gene>
    <name evidence="3" type="ORF">OC846_005816</name>
</gene>
<evidence type="ECO:0000313" key="3">
    <source>
        <dbReference type="EMBL" id="KAK0545078.1"/>
    </source>
</evidence>
<feature type="region of interest" description="Disordered" evidence="1">
    <location>
        <begin position="405"/>
        <end position="436"/>
    </location>
</feature>
<evidence type="ECO:0000313" key="4">
    <source>
        <dbReference type="Proteomes" id="UP001176517"/>
    </source>
</evidence>
<evidence type="ECO:0000256" key="2">
    <source>
        <dbReference type="SAM" id="SignalP"/>
    </source>
</evidence>